<dbReference type="AlphaFoldDB" id="A0A9W6GML9"/>
<reference evidence="1" key="1">
    <citation type="submission" date="2022-12" db="EMBL/GenBank/DDBJ databases">
        <title>Reference genome sequencing for broad-spectrum identification of bacterial and archaeal isolates by mass spectrometry.</title>
        <authorList>
            <person name="Sekiguchi Y."/>
            <person name="Tourlousse D.M."/>
        </authorList>
    </citation>
    <scope>NUCLEOTIDE SEQUENCE</scope>
    <source>
        <strain evidence="1">10succ1</strain>
    </source>
</reference>
<sequence>MSISENIKGNLPRNEILEELTNEITRLHGKLDNSDAVGEFDEINGRIKGLNFARSIISSTNNSQ</sequence>
<dbReference type="EMBL" id="BSDY01000009">
    <property type="protein sequence ID" value="GLI56609.1"/>
    <property type="molecule type" value="Genomic_DNA"/>
</dbReference>
<comment type="caution">
    <text evidence="1">The sequence shown here is derived from an EMBL/GenBank/DDBJ whole genome shotgun (WGS) entry which is preliminary data.</text>
</comment>
<evidence type="ECO:0000313" key="2">
    <source>
        <dbReference type="Proteomes" id="UP001144471"/>
    </source>
</evidence>
<organism evidence="1 2">
    <name type="scientific">Propionigenium maris DSM 9537</name>
    <dbReference type="NCBI Taxonomy" id="1123000"/>
    <lineage>
        <taxon>Bacteria</taxon>
        <taxon>Fusobacteriati</taxon>
        <taxon>Fusobacteriota</taxon>
        <taxon>Fusobacteriia</taxon>
        <taxon>Fusobacteriales</taxon>
        <taxon>Fusobacteriaceae</taxon>
        <taxon>Propionigenium</taxon>
    </lineage>
</organism>
<dbReference type="Proteomes" id="UP001144471">
    <property type="component" value="Unassembled WGS sequence"/>
</dbReference>
<keyword evidence="2" id="KW-1185">Reference proteome</keyword>
<dbReference type="RefSeq" id="WP_281835872.1">
    <property type="nucleotide sequence ID" value="NZ_BSDY01000009.1"/>
</dbReference>
<gene>
    <name evidence="1" type="ORF">PM10SUCC1_21230</name>
</gene>
<proteinExistence type="predicted"/>
<evidence type="ECO:0000313" key="1">
    <source>
        <dbReference type="EMBL" id="GLI56609.1"/>
    </source>
</evidence>
<protein>
    <submittedName>
        <fullName evidence="1">Uncharacterized protein</fullName>
    </submittedName>
</protein>
<accession>A0A9W6GML9</accession>
<name>A0A9W6GML9_9FUSO</name>